<dbReference type="InterPro" id="IPR011335">
    <property type="entry name" value="Restrct_endonuc-II-like"/>
</dbReference>
<protein>
    <submittedName>
        <fullName evidence="2">DUF559 domain-containing protein</fullName>
    </submittedName>
</protein>
<feature type="domain" description="DUF559" evidence="1">
    <location>
        <begin position="215"/>
        <end position="279"/>
    </location>
</feature>
<name>A0ABS3W294_MICEH</name>
<evidence type="ECO:0000259" key="1">
    <source>
        <dbReference type="Pfam" id="PF04480"/>
    </source>
</evidence>
<gene>
    <name evidence="2" type="ORF">GSF22_33620</name>
</gene>
<accession>A0ABS3W294</accession>
<comment type="caution">
    <text evidence="2">The sequence shown here is derived from an EMBL/GenBank/DDBJ whole genome shotgun (WGS) entry which is preliminary data.</text>
</comment>
<dbReference type="Gene3D" id="3.40.960.10">
    <property type="entry name" value="VSR Endonuclease"/>
    <property type="match status" value="1"/>
</dbReference>
<dbReference type="SUPFAM" id="SSF52980">
    <property type="entry name" value="Restriction endonuclease-like"/>
    <property type="match status" value="1"/>
</dbReference>
<proteinExistence type="predicted"/>
<evidence type="ECO:0000313" key="3">
    <source>
        <dbReference type="Proteomes" id="UP000823521"/>
    </source>
</evidence>
<dbReference type="EMBL" id="WVUH01000663">
    <property type="protein sequence ID" value="MBO4210893.1"/>
    <property type="molecule type" value="Genomic_DNA"/>
</dbReference>
<sequence length="283" mass="31681">MSRTLWQGSALIGAMSRKVVRHRVERGELLRIRRGVYADGPADEEDQLRALFLQLPAESVLARQSAARRQGFGVLREDAVHIQLPQTVARPRLPGVAVHHAVLPLPEPVMVDGIPCVPPARCAVDLARTVRRIDALPVLDAALRTGLVTPDHLLAEVGRHRGLRGVCQARQLVPYADGRAECRQESQLRLVLVDGGLPVPEPQIWVPDEAGVPLYRLDLGYRKRRVGIEYDGVSHLDRDRLRHDRARMNWLAAQGWAVRYFTDRDLYRRPGHVVQTVAALLCP</sequence>
<keyword evidence="3" id="KW-1185">Reference proteome</keyword>
<dbReference type="Pfam" id="PF04480">
    <property type="entry name" value="DUF559"/>
    <property type="match status" value="1"/>
</dbReference>
<dbReference type="InterPro" id="IPR007569">
    <property type="entry name" value="DUF559"/>
</dbReference>
<dbReference type="RefSeq" id="WP_208817934.1">
    <property type="nucleotide sequence ID" value="NZ_WVUH01000663.1"/>
</dbReference>
<organism evidence="2 3">
    <name type="scientific">Micromonospora echinofusca</name>
    <dbReference type="NCBI Taxonomy" id="47858"/>
    <lineage>
        <taxon>Bacteria</taxon>
        <taxon>Bacillati</taxon>
        <taxon>Actinomycetota</taxon>
        <taxon>Actinomycetes</taxon>
        <taxon>Micromonosporales</taxon>
        <taxon>Micromonosporaceae</taxon>
        <taxon>Micromonospora</taxon>
    </lineage>
</organism>
<reference evidence="2 3" key="1">
    <citation type="submission" date="2019-12" db="EMBL/GenBank/DDBJ databases">
        <title>Whole genome sequencing of endophytic Actinobacterium Micromonospora sp. MPMI6T.</title>
        <authorList>
            <person name="Evv R."/>
            <person name="Podile A.R."/>
        </authorList>
    </citation>
    <scope>NUCLEOTIDE SEQUENCE [LARGE SCALE GENOMIC DNA]</scope>
    <source>
        <strain evidence="2 3">MPMI6</strain>
    </source>
</reference>
<evidence type="ECO:0000313" key="2">
    <source>
        <dbReference type="EMBL" id="MBO4210893.1"/>
    </source>
</evidence>
<dbReference type="Proteomes" id="UP000823521">
    <property type="component" value="Unassembled WGS sequence"/>
</dbReference>